<dbReference type="SUPFAM" id="SSF110849">
    <property type="entry name" value="ParB/Sulfiredoxin"/>
    <property type="match status" value="1"/>
</dbReference>
<dbReference type="EMBL" id="JAPDOD010000070">
    <property type="protein sequence ID" value="MDA0166612.1"/>
    <property type="molecule type" value="Genomic_DNA"/>
</dbReference>
<evidence type="ECO:0000313" key="1">
    <source>
        <dbReference type="EMBL" id="MDA0166612.1"/>
    </source>
</evidence>
<gene>
    <name evidence="1" type="ORF">OM076_40500</name>
</gene>
<dbReference type="Proteomes" id="UP001149140">
    <property type="component" value="Unassembled WGS sequence"/>
</dbReference>
<dbReference type="AlphaFoldDB" id="A0A9X3N4P9"/>
<evidence type="ECO:0000313" key="2">
    <source>
        <dbReference type="Proteomes" id="UP001149140"/>
    </source>
</evidence>
<comment type="caution">
    <text evidence="1">The sequence shown here is derived from an EMBL/GenBank/DDBJ whole genome shotgun (WGS) entry which is preliminary data.</text>
</comment>
<protein>
    <recommendedName>
        <fullName evidence="3">Chromosome partitioning protein ParB</fullName>
    </recommendedName>
</protein>
<proteinExistence type="predicted"/>
<evidence type="ECO:0008006" key="3">
    <source>
        <dbReference type="Google" id="ProtNLM"/>
    </source>
</evidence>
<organism evidence="1 2">
    <name type="scientific">Solirubrobacter ginsenosidimutans</name>
    <dbReference type="NCBI Taxonomy" id="490573"/>
    <lineage>
        <taxon>Bacteria</taxon>
        <taxon>Bacillati</taxon>
        <taxon>Actinomycetota</taxon>
        <taxon>Thermoleophilia</taxon>
        <taxon>Solirubrobacterales</taxon>
        <taxon>Solirubrobacteraceae</taxon>
        <taxon>Solirubrobacter</taxon>
    </lineage>
</organism>
<name>A0A9X3N4P9_9ACTN</name>
<dbReference type="RefSeq" id="WP_270045869.1">
    <property type="nucleotide sequence ID" value="NZ_JAPDOD010000070.1"/>
</dbReference>
<accession>A0A9X3N4P9</accession>
<dbReference type="InterPro" id="IPR036086">
    <property type="entry name" value="ParB/Sulfiredoxin_sf"/>
</dbReference>
<sequence>MSTGQPREDAKIAFDRERRRRALSRLASRMRFEADDVSHMLPFEEVVGALGATSRISIGEQVVPLDKIVGTVDRRRGDFDRSFRPSPNTRGRWERIAEARKRGEAMPPIDVFQIGDLYFVQDGHHRVSVARAMGDKDINANVIQVRTKLGAGPELQIRDLPLKAHERVFNERVPLPASARERIQLSDEWRYAQLATLVESWGYRAGLQRERVLPRPEMALLWFREEYEPMVDMLREAGLGGGGTETERYLRVAMLRFLLLQRHDLSDDLAERLAGEVKHPSQAAEQDTMTHQIIKEMRD</sequence>
<reference evidence="1" key="1">
    <citation type="submission" date="2022-10" db="EMBL/GenBank/DDBJ databases">
        <title>The WGS of Solirubrobacter ginsenosidimutans DSM 21036.</title>
        <authorList>
            <person name="Jiang Z."/>
        </authorList>
    </citation>
    <scope>NUCLEOTIDE SEQUENCE</scope>
    <source>
        <strain evidence="1">DSM 21036</strain>
    </source>
</reference>
<keyword evidence="2" id="KW-1185">Reference proteome</keyword>